<dbReference type="EMBL" id="CP025611">
    <property type="protein sequence ID" value="AUN30922.1"/>
    <property type="molecule type" value="Genomic_DNA"/>
</dbReference>
<evidence type="ECO:0000313" key="1">
    <source>
        <dbReference type="EMBL" id="AUN30922.1"/>
    </source>
</evidence>
<organism evidence="1 2">
    <name type="scientific">Niveispirillum cyanobacteriorum</name>
    <dbReference type="NCBI Taxonomy" id="1612173"/>
    <lineage>
        <taxon>Bacteria</taxon>
        <taxon>Pseudomonadati</taxon>
        <taxon>Pseudomonadota</taxon>
        <taxon>Alphaproteobacteria</taxon>
        <taxon>Rhodospirillales</taxon>
        <taxon>Azospirillaceae</taxon>
        <taxon>Niveispirillum</taxon>
    </lineage>
</organism>
<dbReference type="Proteomes" id="UP000234752">
    <property type="component" value="Chromosome eg_1"/>
</dbReference>
<evidence type="ECO:0000313" key="2">
    <source>
        <dbReference type="Proteomes" id="UP000234752"/>
    </source>
</evidence>
<name>A0A2K9ND53_9PROT</name>
<keyword evidence="2" id="KW-1185">Reference proteome</keyword>
<accession>A0A2K9ND53</accession>
<proteinExistence type="predicted"/>
<dbReference type="AlphaFoldDB" id="A0A2K9ND53"/>
<protein>
    <submittedName>
        <fullName evidence="1">Uncharacterized protein</fullName>
    </submittedName>
</protein>
<dbReference type="KEGG" id="ncb:C0V82_12225"/>
<sequence length="83" mass="9002">MALALTVAPAFAVQAQSGSGQAPAATTASEADKQICKKEKETGSRLAAKKVCRTKAEWDEFYRLQRAETEQMQRNDAASKTPK</sequence>
<reference evidence="1 2" key="1">
    <citation type="submission" date="2017-12" db="EMBL/GenBank/DDBJ databases">
        <title>Genomes of bacteria within cyanobacterial aggregates.</title>
        <authorList>
            <person name="Cai H."/>
        </authorList>
    </citation>
    <scope>NUCLEOTIDE SEQUENCE [LARGE SCALE GENOMIC DNA]</scope>
    <source>
        <strain evidence="1 2">TH16</strain>
    </source>
</reference>
<gene>
    <name evidence="1" type="ORF">C0V82_12225</name>
</gene>